<keyword evidence="3" id="KW-1185">Reference proteome</keyword>
<feature type="chain" id="PRO_5008068861" description="Pilus assembly protein PilZ" evidence="1">
    <location>
        <begin position="23"/>
        <end position="177"/>
    </location>
</feature>
<reference evidence="2 3" key="1">
    <citation type="submission" date="2016-03" db="EMBL/GenBank/DDBJ databases">
        <authorList>
            <person name="Ploux O."/>
        </authorList>
    </citation>
    <scope>NUCLEOTIDE SEQUENCE [LARGE SCALE GENOMIC DNA]</scope>
    <source>
        <strain evidence="2 3">R-45370</strain>
    </source>
</reference>
<dbReference type="EMBL" id="LUUI01000117">
    <property type="protein sequence ID" value="OAI13609.1"/>
    <property type="molecule type" value="Genomic_DNA"/>
</dbReference>
<protein>
    <recommendedName>
        <fullName evidence="4">Pilus assembly protein PilZ</fullName>
    </recommendedName>
</protein>
<comment type="caution">
    <text evidence="2">The sequence shown here is derived from an EMBL/GenBank/DDBJ whole genome shotgun (WGS) entry which is preliminary data.</text>
</comment>
<proteinExistence type="predicted"/>
<dbReference type="Proteomes" id="UP000078476">
    <property type="component" value="Unassembled WGS sequence"/>
</dbReference>
<evidence type="ECO:0000313" key="2">
    <source>
        <dbReference type="EMBL" id="OAI13609.1"/>
    </source>
</evidence>
<keyword evidence="1" id="KW-0732">Signal</keyword>
<name>A0A177N8U3_9GAMM</name>
<organism evidence="2 3">
    <name type="scientific">Methylomonas lenta</name>
    <dbReference type="NCBI Taxonomy" id="980561"/>
    <lineage>
        <taxon>Bacteria</taxon>
        <taxon>Pseudomonadati</taxon>
        <taxon>Pseudomonadota</taxon>
        <taxon>Gammaproteobacteria</taxon>
        <taxon>Methylococcales</taxon>
        <taxon>Methylococcaceae</taxon>
        <taxon>Methylomonas</taxon>
    </lineage>
</organism>
<accession>A0A177N8U3</accession>
<evidence type="ECO:0000256" key="1">
    <source>
        <dbReference type="SAM" id="SignalP"/>
    </source>
</evidence>
<evidence type="ECO:0008006" key="4">
    <source>
        <dbReference type="Google" id="ProtNLM"/>
    </source>
</evidence>
<dbReference type="OrthoDB" id="5565926at2"/>
<feature type="signal peptide" evidence="1">
    <location>
        <begin position="1"/>
        <end position="22"/>
    </location>
</feature>
<dbReference type="RefSeq" id="WP_066983989.1">
    <property type="nucleotide sequence ID" value="NZ_LUUI01000117.1"/>
</dbReference>
<gene>
    <name evidence="2" type="ORF">A1359_11740</name>
</gene>
<evidence type="ECO:0000313" key="3">
    <source>
        <dbReference type="Proteomes" id="UP000078476"/>
    </source>
</evidence>
<sequence>MRLTYLFFVLSIFCLINASAQAAGKYQFEPGDTVLTNCHQIYTKGNVKTQVDDGYTIHFPKKSGPINCPPFRWHAEFVIPYLSVPEYKLAFFGGLKSPMVFRKGETVTMRFEADKRIVKNKDSVDVEAEITDISDNGAIAVKLLSSDPESAAMFWKLVGSNYIDLRHEALEVERKKR</sequence>
<dbReference type="AlphaFoldDB" id="A0A177N8U3"/>